<dbReference type="KEGG" id="nba:CUN60_04575"/>
<evidence type="ECO:0008006" key="3">
    <source>
        <dbReference type="Google" id="ProtNLM"/>
    </source>
</evidence>
<keyword evidence="2" id="KW-1185">Reference proteome</keyword>
<sequence length="420" mass="49133">MIQPIWDEINEMRNSINKIPHLLINSTSSNYVHSKSKIKVLFLVQSSEFWYALETIYLKMLNDKDFIPILFIIPSRYSEDGGFENKSLNYFQTKQYTNILYFENEEAIPDNIIEMLNPDVIFRQAPWEHLVPSIFRTEQLKQRRICYIPYAIHTLNTEEVFYNQKLHNYAWRLYSDSQHLHECYGSYNLVKNYNSVVVGNTKFEYIDNQLNSTEHLPWPVSIDNRIPKLKILWCPHHSLETWLGFATFHKNYMDILEFAVAHPEYDIVFRPHPAMKTALITNNKMTLSEYDGFFSKLAQLPNCYIDAGAEYIHLFHHSDLLVADGIAFLFEYLLTKKPIIRIDSQQSVGFNSYYAKFQQAWYVVNSIDAVGNVILDILNNSDDLESKRNSFSQELYNASIELLPSDKIIADLKESLLGGN</sequence>
<dbReference type="EMBL" id="CP024847">
    <property type="protein sequence ID" value="AUR51593.1"/>
    <property type="molecule type" value="Genomic_DNA"/>
</dbReference>
<proteinExistence type="predicted"/>
<dbReference type="SUPFAM" id="SSF53756">
    <property type="entry name" value="UDP-Glycosyltransferase/glycogen phosphorylase"/>
    <property type="match status" value="1"/>
</dbReference>
<reference evidence="2" key="1">
    <citation type="submission" date="2017-11" db="EMBL/GenBank/DDBJ databases">
        <authorList>
            <person name="Chan K.G."/>
            <person name="Lee L.S."/>
        </authorList>
    </citation>
    <scope>NUCLEOTIDE SEQUENCE [LARGE SCALE GENOMIC DNA]</scope>
    <source>
        <strain evidence="2">DSM 100970</strain>
    </source>
</reference>
<protein>
    <recommendedName>
        <fullName evidence="3">CDP-Glycerol:Poly(Glycerophosphate) glycerophosphotransferase</fullName>
    </recommendedName>
</protein>
<evidence type="ECO:0000313" key="1">
    <source>
        <dbReference type="EMBL" id="AUR51593.1"/>
    </source>
</evidence>
<dbReference type="InterPro" id="IPR043148">
    <property type="entry name" value="TagF_C"/>
</dbReference>
<dbReference type="AlphaFoldDB" id="A0A2I7N552"/>
<accession>A0A2I7N552</accession>
<gene>
    <name evidence="1" type="ORF">CUN60_04575</name>
</gene>
<organism evidence="1 2">
    <name type="scientific">Aquella oligotrophica</name>
    <dbReference type="NCBI Taxonomy" id="2067065"/>
    <lineage>
        <taxon>Bacteria</taxon>
        <taxon>Pseudomonadati</taxon>
        <taxon>Pseudomonadota</taxon>
        <taxon>Betaproteobacteria</taxon>
        <taxon>Neisseriales</taxon>
        <taxon>Neisseriaceae</taxon>
        <taxon>Aquella</taxon>
    </lineage>
</organism>
<name>A0A2I7N552_9NEIS</name>
<dbReference type="Proteomes" id="UP000236655">
    <property type="component" value="Chromosome"/>
</dbReference>
<evidence type="ECO:0000313" key="2">
    <source>
        <dbReference type="Proteomes" id="UP000236655"/>
    </source>
</evidence>
<dbReference type="Gene3D" id="3.40.50.12580">
    <property type="match status" value="1"/>
</dbReference>